<feature type="region of interest" description="Disordered" evidence="7">
    <location>
        <begin position="48"/>
        <end position="370"/>
    </location>
</feature>
<keyword evidence="9" id="KW-1185">Reference proteome</keyword>
<keyword evidence="6" id="KW-0539">Nucleus</keyword>
<gene>
    <name evidence="8" type="ORF">MVEN_01519000</name>
</gene>
<keyword evidence="5" id="KW-0235">DNA replication</keyword>
<dbReference type="InterPro" id="IPR021110">
    <property type="entry name" value="DNA_rep_checkpnt_protein"/>
</dbReference>
<evidence type="ECO:0000256" key="4">
    <source>
        <dbReference type="ARBA" id="ARBA00019134"/>
    </source>
</evidence>
<comment type="caution">
    <text evidence="8">The sequence shown here is derived from an EMBL/GenBank/DDBJ whole genome shotgun (WGS) entry which is preliminary data.</text>
</comment>
<dbReference type="Gene3D" id="1.10.10.1460">
    <property type="match status" value="1"/>
</dbReference>
<feature type="region of interest" description="Disordered" evidence="7">
    <location>
        <begin position="471"/>
        <end position="490"/>
    </location>
</feature>
<evidence type="ECO:0000256" key="1">
    <source>
        <dbReference type="ARBA" id="ARBA00004123"/>
    </source>
</evidence>
<dbReference type="AlphaFoldDB" id="A0A8H7CTM3"/>
<evidence type="ECO:0000256" key="3">
    <source>
        <dbReference type="ARBA" id="ARBA00018363"/>
    </source>
</evidence>
<evidence type="ECO:0000256" key="6">
    <source>
        <dbReference type="ARBA" id="ARBA00023242"/>
    </source>
</evidence>
<evidence type="ECO:0000313" key="8">
    <source>
        <dbReference type="EMBL" id="KAF7347621.1"/>
    </source>
</evidence>
<dbReference type="Pfam" id="PF11719">
    <property type="entry name" value="Drc1-Sld2"/>
    <property type="match status" value="1"/>
</dbReference>
<evidence type="ECO:0000313" key="9">
    <source>
        <dbReference type="Proteomes" id="UP000620124"/>
    </source>
</evidence>
<accession>A0A8H7CTM3</accession>
<dbReference type="GO" id="GO:0005634">
    <property type="term" value="C:nucleus"/>
    <property type="evidence" value="ECO:0007669"/>
    <property type="project" value="UniProtKB-SubCell"/>
</dbReference>
<reference evidence="8" key="1">
    <citation type="submission" date="2020-05" db="EMBL/GenBank/DDBJ databases">
        <title>Mycena genomes resolve the evolution of fungal bioluminescence.</title>
        <authorList>
            <person name="Tsai I.J."/>
        </authorList>
    </citation>
    <scope>NUCLEOTIDE SEQUENCE</scope>
    <source>
        <strain evidence="8">CCC161011</strain>
    </source>
</reference>
<feature type="compositionally biased region" description="Polar residues" evidence="7">
    <location>
        <begin position="309"/>
        <end position="323"/>
    </location>
</feature>
<comment type="similarity">
    <text evidence="2">Belongs to the SLD2 family.</text>
</comment>
<dbReference type="EMBL" id="JACAZI010000012">
    <property type="protein sequence ID" value="KAF7347621.1"/>
    <property type="molecule type" value="Genomic_DNA"/>
</dbReference>
<organism evidence="8 9">
    <name type="scientific">Mycena venus</name>
    <dbReference type="NCBI Taxonomy" id="2733690"/>
    <lineage>
        <taxon>Eukaryota</taxon>
        <taxon>Fungi</taxon>
        <taxon>Dikarya</taxon>
        <taxon>Basidiomycota</taxon>
        <taxon>Agaricomycotina</taxon>
        <taxon>Agaricomycetes</taxon>
        <taxon>Agaricomycetidae</taxon>
        <taxon>Agaricales</taxon>
        <taxon>Marasmiineae</taxon>
        <taxon>Mycenaceae</taxon>
        <taxon>Mycena</taxon>
    </lineage>
</organism>
<feature type="compositionally biased region" description="Acidic residues" evidence="7">
    <location>
        <begin position="163"/>
        <end position="174"/>
    </location>
</feature>
<feature type="compositionally biased region" description="Low complexity" evidence="7">
    <location>
        <begin position="115"/>
        <end position="132"/>
    </location>
</feature>
<dbReference type="Proteomes" id="UP000620124">
    <property type="component" value="Unassembled WGS sequence"/>
</dbReference>
<evidence type="ECO:0000256" key="2">
    <source>
        <dbReference type="ARBA" id="ARBA00007276"/>
    </source>
</evidence>
<dbReference type="OrthoDB" id="8775810at2759"/>
<name>A0A8H7CTM3_9AGAR</name>
<comment type="subcellular location">
    <subcellularLocation>
        <location evidence="1">Nucleus</location>
    </subcellularLocation>
</comment>
<dbReference type="FunFam" id="1.10.10.1460:FF:000001">
    <property type="entry name" value="DNA replication regulator Sld2"/>
    <property type="match status" value="1"/>
</dbReference>
<sequence length="490" mass="53810">MVDVATLKTEIKTWERSFRASHGREPSVQDIKKQPELAEKYKLYKKLTKAAEPTQSTKPSNPPFHASKGSPLSGYNPFSPQKNKGKQKELSPDPYSRSNPFQITRDPSPVPFPPLSSASASATTSDPFAPTPNNAVSRARKRLRGEPVSPSPNKEKRRRMTAPEEESDEDDELGAADTSFVDDSPAKPPTGVRSFKLLFDEGSAKPKLPSLLRSKTAPSGLFGNSAPRTESSENMDIDEVVSKSIEKLAPNNTSSAGQQDDPFVESPKGTVITLDEEMVDDRPLPPDAAARSLLAPSPPPATRRPSGQPHLQNGKGKSNPTSKGKNKVEVLSEEEEGSDEDAPIDGKKSRHKVRLFERTASRRRLHDGDDLDEDTLHFMTRLAPDTDVVQPEETSESISLPDTLLSILSLAPASSHGRQDEHVVEQLLYGARRGNYDPSKGGEIWGVGEFEEEERDEFAVENGTRRATRGVYDDEDDWEGEGVPWEVGEL</sequence>
<feature type="compositionally biased region" description="Low complexity" evidence="7">
    <location>
        <begin position="481"/>
        <end position="490"/>
    </location>
</feature>
<dbReference type="GO" id="GO:0071163">
    <property type="term" value="P:DNA replication preinitiation complex assembly"/>
    <property type="evidence" value="ECO:0007669"/>
    <property type="project" value="UniProtKB-ARBA"/>
</dbReference>
<protein>
    <recommendedName>
        <fullName evidence="3">DNA replication regulator SLD2</fullName>
    </recommendedName>
    <alternativeName>
        <fullName evidence="4">DNA replication regulator sld2</fullName>
    </alternativeName>
</protein>
<evidence type="ECO:0000256" key="7">
    <source>
        <dbReference type="SAM" id="MobiDB-lite"/>
    </source>
</evidence>
<dbReference type="GO" id="GO:0006270">
    <property type="term" value="P:DNA replication initiation"/>
    <property type="evidence" value="ECO:0007669"/>
    <property type="project" value="UniProtKB-ARBA"/>
</dbReference>
<evidence type="ECO:0000256" key="5">
    <source>
        <dbReference type="ARBA" id="ARBA00022705"/>
    </source>
</evidence>
<proteinExistence type="inferred from homology"/>
<feature type="compositionally biased region" description="Acidic residues" evidence="7">
    <location>
        <begin position="331"/>
        <end position="343"/>
    </location>
</feature>